<dbReference type="OrthoDB" id="8596123at2"/>
<reference evidence="2 3" key="1">
    <citation type="submission" date="2013-07" db="EMBL/GenBank/DDBJ databases">
        <title>Comparative Genomic and Metabolomic Analysis of Twelve Strains of Pseudoalteromonas luteoviolacea.</title>
        <authorList>
            <person name="Vynne N.G."/>
            <person name="Mansson M."/>
            <person name="Gram L."/>
        </authorList>
    </citation>
    <scope>NUCLEOTIDE SEQUENCE [LARGE SCALE GENOMIC DNA]</scope>
    <source>
        <strain evidence="2 3">NCIMB 1942</strain>
    </source>
</reference>
<dbReference type="EMBL" id="AUXT01000179">
    <property type="protein sequence ID" value="KZN45695.1"/>
    <property type="molecule type" value="Genomic_DNA"/>
</dbReference>
<dbReference type="PATRIC" id="fig|1365253.3.peg.3420"/>
<dbReference type="RefSeq" id="WP_063377909.1">
    <property type="nucleotide sequence ID" value="NZ_AUXT01000179.1"/>
</dbReference>
<evidence type="ECO:0000259" key="1">
    <source>
        <dbReference type="Pfam" id="PF12571"/>
    </source>
</evidence>
<evidence type="ECO:0000313" key="2">
    <source>
        <dbReference type="EMBL" id="KZN45695.1"/>
    </source>
</evidence>
<name>A0A167AQT7_9GAMM</name>
<protein>
    <recommendedName>
        <fullName evidence="1">Phage tail fibre protein N-terminal domain-containing protein</fullName>
    </recommendedName>
</protein>
<proteinExistence type="predicted"/>
<comment type="caution">
    <text evidence="2">The sequence shown here is derived from an EMBL/GenBank/DDBJ whole genome shotgun (WGS) entry which is preliminary data.</text>
</comment>
<dbReference type="AlphaFoldDB" id="A0A167AQT7"/>
<dbReference type="InterPro" id="IPR022225">
    <property type="entry name" value="Phage_tail_fibre_N"/>
</dbReference>
<sequence length="180" mass="19819">MNTYQPIITQAGLNAAVDAQGKGLSVQLSHIAIGELGYTPERSQTNLKNEVNRVEVSEGINYQNGQFRISGKFTTEQSNVAVREVGFYLSDGTLFAVWSHPRNVLFYLTPMSTVIQGFDLLLSAAPADAISVSSSGDLRMYYDDVFLHMTEVQTEMLTSQIQSNTTIVKLYSELAQKGVL</sequence>
<dbReference type="Proteomes" id="UP000076587">
    <property type="component" value="Unassembled WGS sequence"/>
</dbReference>
<organism evidence="2 3">
    <name type="scientific">Pseudoalteromonas luteoviolacea NCIMB 1942</name>
    <dbReference type="NCBI Taxonomy" id="1365253"/>
    <lineage>
        <taxon>Bacteria</taxon>
        <taxon>Pseudomonadati</taxon>
        <taxon>Pseudomonadota</taxon>
        <taxon>Gammaproteobacteria</taxon>
        <taxon>Alteromonadales</taxon>
        <taxon>Pseudoalteromonadaceae</taxon>
        <taxon>Pseudoalteromonas</taxon>
    </lineage>
</organism>
<feature type="domain" description="Phage tail fibre protein N-terminal" evidence="1">
    <location>
        <begin position="2"/>
        <end position="103"/>
    </location>
</feature>
<evidence type="ECO:0000313" key="3">
    <source>
        <dbReference type="Proteomes" id="UP000076587"/>
    </source>
</evidence>
<dbReference type="Pfam" id="PF12571">
    <property type="entry name" value="Phage_tail_fib"/>
    <property type="match status" value="1"/>
</dbReference>
<accession>A0A167AQT7</accession>
<gene>
    <name evidence="2" type="ORF">N482_14200</name>
</gene>